<keyword evidence="9 10" id="KW-0807">Transducer</keyword>
<evidence type="ECO:0000256" key="9">
    <source>
        <dbReference type="ARBA" id="ARBA00023224"/>
    </source>
</evidence>
<keyword evidence="2" id="KW-1003">Cell membrane</keyword>
<evidence type="ECO:0000256" key="1">
    <source>
        <dbReference type="ARBA" id="ARBA00004651"/>
    </source>
</evidence>
<dbReference type="Proteomes" id="UP000678393">
    <property type="component" value="Unassembled WGS sequence"/>
</dbReference>
<dbReference type="OrthoDB" id="6435638at2759"/>
<evidence type="ECO:0000256" key="7">
    <source>
        <dbReference type="ARBA" id="ARBA00023170"/>
    </source>
</evidence>
<reference evidence="12" key="1">
    <citation type="submission" date="2021-04" db="EMBL/GenBank/DDBJ databases">
        <authorList>
            <consortium name="Molecular Ecology Group"/>
        </authorList>
    </citation>
    <scope>NUCLEOTIDE SEQUENCE</scope>
</reference>
<name>A0A8S3ZRC0_9EUPU</name>
<dbReference type="Pfam" id="PF00001">
    <property type="entry name" value="7tm_1"/>
    <property type="match status" value="1"/>
</dbReference>
<keyword evidence="3 10" id="KW-0812">Transmembrane</keyword>
<evidence type="ECO:0000256" key="5">
    <source>
        <dbReference type="ARBA" id="ARBA00023040"/>
    </source>
</evidence>
<comment type="subcellular location">
    <subcellularLocation>
        <location evidence="1 10">Cell membrane</location>
        <topology evidence="1 10">Multi-pass membrane protein</topology>
    </subcellularLocation>
</comment>
<evidence type="ECO:0000256" key="8">
    <source>
        <dbReference type="ARBA" id="ARBA00023180"/>
    </source>
</evidence>
<feature type="transmembrane region" description="Helical" evidence="10">
    <location>
        <begin position="213"/>
        <end position="241"/>
    </location>
</feature>
<feature type="non-terminal residue" evidence="12">
    <location>
        <position position="1"/>
    </location>
</feature>
<feature type="transmembrane region" description="Helical" evidence="10">
    <location>
        <begin position="100"/>
        <end position="126"/>
    </location>
</feature>
<feature type="domain" description="G-protein coupled receptors family 1 profile" evidence="11">
    <location>
        <begin position="51"/>
        <end position="281"/>
    </location>
</feature>
<keyword evidence="8 10" id="KW-0325">Glycoprotein</keyword>
<proteinExistence type="inferred from homology"/>
<comment type="similarity">
    <text evidence="10">Belongs to the G-protein coupled receptor 1 family. Vasopressin/oxytocin receptor subfamily.</text>
</comment>
<evidence type="ECO:0000313" key="12">
    <source>
        <dbReference type="EMBL" id="CAG5130245.1"/>
    </source>
</evidence>
<feature type="transmembrane region" description="Helical" evidence="10">
    <location>
        <begin position="157"/>
        <end position="179"/>
    </location>
</feature>
<protein>
    <recommendedName>
        <fullName evidence="11">G-protein coupled receptors family 1 profile domain-containing protein</fullName>
    </recommendedName>
</protein>
<dbReference type="GO" id="GO:0032870">
    <property type="term" value="P:cellular response to hormone stimulus"/>
    <property type="evidence" value="ECO:0007669"/>
    <property type="project" value="TreeGrafter"/>
</dbReference>
<dbReference type="InterPro" id="IPR017452">
    <property type="entry name" value="GPCR_Rhodpsn_7TM"/>
</dbReference>
<dbReference type="SUPFAM" id="SSF81321">
    <property type="entry name" value="Family A G protein-coupled receptor-like"/>
    <property type="match status" value="1"/>
</dbReference>
<feature type="transmembrane region" description="Helical" evidence="10">
    <location>
        <begin position="38"/>
        <end position="61"/>
    </location>
</feature>
<feature type="transmembrane region" description="Helical" evidence="10">
    <location>
        <begin position="73"/>
        <end position="94"/>
    </location>
</feature>
<keyword evidence="5 10" id="KW-0297">G-protein coupled receptor</keyword>
<accession>A0A8S3ZRC0</accession>
<keyword evidence="4 10" id="KW-1133">Transmembrane helix</keyword>
<evidence type="ECO:0000256" key="2">
    <source>
        <dbReference type="ARBA" id="ARBA00022475"/>
    </source>
</evidence>
<sequence length="281" mass="32310">MTSSDWFNQSDSSQLTVYNSTNVTSQLTRDEGIAVIEMAVSATILFLAIAGNCCVILSLAIKRKHLSRMHLMILHLSLADLFVAFFNVLPQLIWDITYRFQGGSFMCVVVKYLQVVAMYASSYVLLATAVDRQVYLVYYAICRPFLSQSWTAKQAHILVIIAWAASLLFSLPQMFIFSYQEISLLLLYMKVELGSEVYDCWARFHPEWTLPAYITWMTASIFIIPTCLLGLLYGQITWVVWKAGRLEQKMLPIKSTRLELCFEYWEADFLIGIWAGYFLLR</sequence>
<dbReference type="PANTHER" id="PTHR24241:SF161">
    <property type="entry name" value="G-PROTEIN COUPLED RECEPTORS FAMILY 1 PROFILE DOMAIN-CONTAINING PROTEIN"/>
    <property type="match status" value="1"/>
</dbReference>
<keyword evidence="7 10" id="KW-0675">Receptor</keyword>
<dbReference type="InterPro" id="IPR001817">
    <property type="entry name" value="Vasoprsn_rcpt"/>
</dbReference>
<evidence type="ECO:0000256" key="4">
    <source>
        <dbReference type="ARBA" id="ARBA00022989"/>
    </source>
</evidence>
<keyword evidence="6 10" id="KW-0472">Membrane</keyword>
<organism evidence="12 13">
    <name type="scientific">Candidula unifasciata</name>
    <dbReference type="NCBI Taxonomy" id="100452"/>
    <lineage>
        <taxon>Eukaryota</taxon>
        <taxon>Metazoa</taxon>
        <taxon>Spiralia</taxon>
        <taxon>Lophotrochozoa</taxon>
        <taxon>Mollusca</taxon>
        <taxon>Gastropoda</taxon>
        <taxon>Heterobranchia</taxon>
        <taxon>Euthyneura</taxon>
        <taxon>Panpulmonata</taxon>
        <taxon>Eupulmonata</taxon>
        <taxon>Stylommatophora</taxon>
        <taxon>Helicina</taxon>
        <taxon>Helicoidea</taxon>
        <taxon>Geomitridae</taxon>
        <taxon>Candidula</taxon>
    </lineage>
</organism>
<dbReference type="GO" id="GO:0005886">
    <property type="term" value="C:plasma membrane"/>
    <property type="evidence" value="ECO:0007669"/>
    <property type="project" value="UniProtKB-SubCell"/>
</dbReference>
<comment type="caution">
    <text evidence="12">The sequence shown here is derived from an EMBL/GenBank/DDBJ whole genome shotgun (WGS) entry which is preliminary data.</text>
</comment>
<dbReference type="EMBL" id="CAJHNH020003910">
    <property type="protein sequence ID" value="CAG5130245.1"/>
    <property type="molecule type" value="Genomic_DNA"/>
</dbReference>
<dbReference type="AlphaFoldDB" id="A0A8S3ZRC0"/>
<keyword evidence="13" id="KW-1185">Reference proteome</keyword>
<gene>
    <name evidence="12" type="ORF">CUNI_LOCUS15803</name>
</gene>
<evidence type="ECO:0000256" key="3">
    <source>
        <dbReference type="ARBA" id="ARBA00022692"/>
    </source>
</evidence>
<dbReference type="GO" id="GO:0042277">
    <property type="term" value="F:peptide binding"/>
    <property type="evidence" value="ECO:0007669"/>
    <property type="project" value="TreeGrafter"/>
</dbReference>
<evidence type="ECO:0000256" key="10">
    <source>
        <dbReference type="RuleBase" id="RU046427"/>
    </source>
</evidence>
<evidence type="ECO:0000256" key="6">
    <source>
        <dbReference type="ARBA" id="ARBA00023136"/>
    </source>
</evidence>
<dbReference type="PANTHER" id="PTHR24241">
    <property type="entry name" value="NEUROPEPTIDE RECEPTOR-RELATED G-PROTEIN COUPLED RECEPTOR"/>
    <property type="match status" value="1"/>
</dbReference>
<dbReference type="InterPro" id="IPR000276">
    <property type="entry name" value="GPCR_Rhodpsn"/>
</dbReference>
<evidence type="ECO:0000313" key="13">
    <source>
        <dbReference type="Proteomes" id="UP000678393"/>
    </source>
</evidence>
<dbReference type="Gene3D" id="1.20.1070.10">
    <property type="entry name" value="Rhodopsin 7-helix transmembrane proteins"/>
    <property type="match status" value="1"/>
</dbReference>
<dbReference type="PRINTS" id="PR00237">
    <property type="entry name" value="GPCRRHODOPSN"/>
</dbReference>
<comment type="caution">
    <text evidence="10">Lacks conserved residue(s) required for the propagation of feature annotation.</text>
</comment>
<dbReference type="PROSITE" id="PS50262">
    <property type="entry name" value="G_PROTEIN_RECEP_F1_2"/>
    <property type="match status" value="1"/>
</dbReference>
<dbReference type="PRINTS" id="PR00896">
    <property type="entry name" value="VASOPRESSINR"/>
</dbReference>
<dbReference type="GO" id="GO:0005000">
    <property type="term" value="F:vasopressin receptor activity"/>
    <property type="evidence" value="ECO:0007669"/>
    <property type="project" value="InterPro"/>
</dbReference>
<evidence type="ECO:0000259" key="11">
    <source>
        <dbReference type="PROSITE" id="PS50262"/>
    </source>
</evidence>